<dbReference type="InterPro" id="IPR046349">
    <property type="entry name" value="C1-like_sf"/>
</dbReference>
<dbReference type="SMART" id="SM00133">
    <property type="entry name" value="S_TK_X"/>
    <property type="match status" value="1"/>
</dbReference>
<dbReference type="InterPro" id="IPR011072">
    <property type="entry name" value="HR1_rho-bd"/>
</dbReference>
<evidence type="ECO:0000259" key="17">
    <source>
        <dbReference type="PROSITE" id="PS50004"/>
    </source>
</evidence>
<dbReference type="AlphaFoldDB" id="A0A1X2GYK1"/>
<dbReference type="Pfam" id="PF00168">
    <property type="entry name" value="C2"/>
    <property type="match status" value="1"/>
</dbReference>
<dbReference type="GO" id="GO:0007165">
    <property type="term" value="P:signal transduction"/>
    <property type="evidence" value="ECO:0007669"/>
    <property type="project" value="InterPro"/>
</dbReference>
<dbReference type="GO" id="GO:0106310">
    <property type="term" value="F:protein serine kinase activity"/>
    <property type="evidence" value="ECO:0007669"/>
    <property type="project" value="RHEA"/>
</dbReference>
<evidence type="ECO:0000256" key="8">
    <source>
        <dbReference type="ARBA" id="ARBA00022741"/>
    </source>
</evidence>
<feature type="binding site" evidence="15">
    <location>
        <position position="695"/>
    </location>
    <ligand>
        <name>ATP</name>
        <dbReference type="ChEBI" id="CHEBI:30616"/>
    </ligand>
</feature>
<evidence type="ECO:0000256" key="12">
    <source>
        <dbReference type="ARBA" id="ARBA00022840"/>
    </source>
</evidence>
<evidence type="ECO:0000256" key="11">
    <source>
        <dbReference type="ARBA" id="ARBA00022833"/>
    </source>
</evidence>
<comment type="catalytic activity">
    <reaction evidence="13">
        <text>L-threonyl-[protein] + ATP = O-phospho-L-threonyl-[protein] + ADP + H(+)</text>
        <dbReference type="Rhea" id="RHEA:46608"/>
        <dbReference type="Rhea" id="RHEA-COMP:11060"/>
        <dbReference type="Rhea" id="RHEA-COMP:11605"/>
        <dbReference type="ChEBI" id="CHEBI:15378"/>
        <dbReference type="ChEBI" id="CHEBI:30013"/>
        <dbReference type="ChEBI" id="CHEBI:30616"/>
        <dbReference type="ChEBI" id="CHEBI:61977"/>
        <dbReference type="ChEBI" id="CHEBI:456216"/>
        <dbReference type="EC" id="2.7.11.13"/>
    </reaction>
</comment>
<feature type="domain" description="C2" evidence="17">
    <location>
        <begin position="196"/>
        <end position="316"/>
    </location>
</feature>
<dbReference type="SUPFAM" id="SSF49562">
    <property type="entry name" value="C2 domain (Calcium/lipid-binding domain, CaLB)"/>
    <property type="match status" value="1"/>
</dbReference>
<evidence type="ECO:0000256" key="2">
    <source>
        <dbReference type="ARBA" id="ARBA00012429"/>
    </source>
</evidence>
<dbReference type="SMART" id="SM00742">
    <property type="entry name" value="Hr1"/>
    <property type="match status" value="2"/>
</dbReference>
<evidence type="ECO:0000259" key="18">
    <source>
        <dbReference type="PROSITE" id="PS50011"/>
    </source>
</evidence>
<dbReference type="PROSITE" id="PS00107">
    <property type="entry name" value="PROTEIN_KINASE_ATP"/>
    <property type="match status" value="1"/>
</dbReference>
<accession>A0A1X2GYK1</accession>
<dbReference type="Gene3D" id="3.30.200.20">
    <property type="entry name" value="Phosphorylase Kinase, domain 1"/>
    <property type="match status" value="1"/>
</dbReference>
<dbReference type="PROSITE" id="PS51285">
    <property type="entry name" value="AGC_KINASE_CTER"/>
    <property type="match status" value="1"/>
</dbReference>
<keyword evidence="8 15" id="KW-0547">Nucleotide-binding</keyword>
<keyword evidence="10 21" id="KW-0418">Kinase</keyword>
<feature type="domain" description="Phorbol-ester/DAG-type" evidence="19">
    <location>
        <begin position="484"/>
        <end position="534"/>
    </location>
</feature>
<comment type="similarity">
    <text evidence="1">Belongs to the protein kinase superfamily. AGC Ser/Thr protein kinase family. PKC subfamily.</text>
</comment>
<dbReference type="CDD" id="cd05570">
    <property type="entry name" value="STKc_PKC"/>
    <property type="match status" value="1"/>
</dbReference>
<dbReference type="PANTHER" id="PTHR24351">
    <property type="entry name" value="RIBOSOMAL PROTEIN S6 KINASE"/>
    <property type="match status" value="1"/>
</dbReference>
<evidence type="ECO:0000256" key="6">
    <source>
        <dbReference type="ARBA" id="ARBA00022723"/>
    </source>
</evidence>
<evidence type="ECO:0000256" key="13">
    <source>
        <dbReference type="ARBA" id="ARBA00047272"/>
    </source>
</evidence>
<keyword evidence="22" id="KW-1185">Reference proteome</keyword>
<keyword evidence="5" id="KW-0808">Transferase</keyword>
<dbReference type="SUPFAM" id="SSF56112">
    <property type="entry name" value="Protein kinase-like (PK-like)"/>
    <property type="match status" value="1"/>
</dbReference>
<evidence type="ECO:0000256" key="14">
    <source>
        <dbReference type="ARBA" id="ARBA00047470"/>
    </source>
</evidence>
<organism evidence="21 22">
    <name type="scientific">Hesseltinella vesiculosa</name>
    <dbReference type="NCBI Taxonomy" id="101127"/>
    <lineage>
        <taxon>Eukaryota</taxon>
        <taxon>Fungi</taxon>
        <taxon>Fungi incertae sedis</taxon>
        <taxon>Mucoromycota</taxon>
        <taxon>Mucoromycotina</taxon>
        <taxon>Mucoromycetes</taxon>
        <taxon>Mucorales</taxon>
        <taxon>Cunninghamellaceae</taxon>
        <taxon>Hesseltinella</taxon>
    </lineage>
</organism>
<comment type="catalytic activity">
    <reaction evidence="14">
        <text>L-seryl-[protein] + ATP = O-phospho-L-seryl-[protein] + ADP + H(+)</text>
        <dbReference type="Rhea" id="RHEA:17989"/>
        <dbReference type="Rhea" id="RHEA-COMP:9863"/>
        <dbReference type="Rhea" id="RHEA-COMP:11604"/>
        <dbReference type="ChEBI" id="CHEBI:15378"/>
        <dbReference type="ChEBI" id="CHEBI:29999"/>
        <dbReference type="ChEBI" id="CHEBI:30616"/>
        <dbReference type="ChEBI" id="CHEBI:83421"/>
        <dbReference type="ChEBI" id="CHEBI:456216"/>
        <dbReference type="EC" id="2.7.11.13"/>
    </reaction>
</comment>
<feature type="compositionally biased region" description="Pro residues" evidence="16">
    <location>
        <begin position="594"/>
        <end position="610"/>
    </location>
</feature>
<sequence>MSNSPRHSDSGNVTMNKEEKRRELSNRIQQEQRVLETARSMRNLLTDVNAGRQCDTEIKRAQRNIEYFEDELRKLDLPRSTQPSDKKVKRYTNLGKTCFFFCYLDLLMSEVPFNKPKVSLKLHELEYKLDVEKKLLHGMKTMGDAVDRLGTGGDRRLREIQSQKDECMEKLSLLNKALRKYKFLYIDEGEDAEEDYELETPPSARLPPGFRRPVTGKLQMEIRQARELTHIPTRIMKNPETTVVVKIDGNVAYRSRPARNDQWNETCEIHVNKASEVEVALYDQANDRSMQPIGMLWLRITDIADGLRKRKLQQDNGQGWATADDALRTSPRPPSASMLTSDPSSSPSSGDRPLPPLPLKNIQETNDGIEAWFDVEPVGDIFLRLNFVREAANRRPLDKLGRAGAVRQRPEMIHEMNGHQFVEKKFYNVMKCALCGDFLVNAGYQCEDCEYTCHKKCYIKVVTKCISKSDSSDPDEERLNHKIPHRFEPITNIGANWCCHCGYMLPLGSRSAKKCSECGITCHIKCAHLVPDFCGLSMEMANQMLSEIRAARRRTGDTQQRPPSGSGPSTPLYPTNATPSTATPITAPTTPSALQPPPPPPHMPTTPPAATPTLDMPSELAQLHINPSPYAPIPNPSLPAATPSPASTTTSAKPSGEARRVTLDDFSFLAVLGKGNFGKVMLAEDRHDKNLYAVKVLKKRFIIDNDEIESLRSEKRIFQAANRERLPFLIGLHSCFQTESRVYFVMEYVNGGDLMWHIQREPFSERRAKFYACEVLLALEYFHSLGIIYRDLKLDNIMLGTDGHIKLADYGLCKENMFYGNNTGTFCGTPEFMAPEILLEQRYGYAVDWWAFGVLIYEMLLGQSPFRGEDEDEIFDAILEDEILYPINMSRHSVSICQRLLTRDPGQRLGAGPNDANDIRAHPFFQGVSWEDMLAKRVPPPFYPTVNGRLDTSNFDEEFTSERPALTPIAEGLNRAEQQEFLQFSYVADWAEEASASS</sequence>
<dbReference type="CDD" id="cd20822">
    <property type="entry name" value="C1_ScPKC1-like_rpt1"/>
    <property type="match status" value="1"/>
</dbReference>
<dbReference type="STRING" id="101127.A0A1X2GYK1"/>
<dbReference type="InterPro" id="IPR002219">
    <property type="entry name" value="PKC_DAG/PE"/>
</dbReference>
<dbReference type="Gene3D" id="1.10.510.10">
    <property type="entry name" value="Transferase(Phosphotransferase) domain 1"/>
    <property type="match status" value="1"/>
</dbReference>
<keyword evidence="4" id="KW-0597">Phosphoprotein</keyword>
<evidence type="ECO:0000256" key="1">
    <source>
        <dbReference type="ARBA" id="ARBA00005490"/>
    </source>
</evidence>
<dbReference type="Gene3D" id="2.60.40.150">
    <property type="entry name" value="C2 domain"/>
    <property type="match status" value="1"/>
</dbReference>
<dbReference type="Proteomes" id="UP000242146">
    <property type="component" value="Unassembled WGS sequence"/>
</dbReference>
<feature type="domain" description="Phorbol-ester/DAG-type" evidence="19">
    <location>
        <begin position="418"/>
        <end position="465"/>
    </location>
</feature>
<feature type="compositionally biased region" description="Polar residues" evidence="16">
    <location>
        <begin position="1"/>
        <end position="15"/>
    </location>
</feature>
<dbReference type="InterPro" id="IPR036274">
    <property type="entry name" value="HR1_rpt_sf"/>
</dbReference>
<feature type="domain" description="AGC-kinase C-terminal" evidence="20">
    <location>
        <begin position="926"/>
        <end position="996"/>
    </location>
</feature>
<feature type="compositionally biased region" description="Low complexity" evidence="16">
    <location>
        <begin position="638"/>
        <end position="652"/>
    </location>
</feature>
<feature type="compositionally biased region" description="Basic and acidic residues" evidence="16">
    <location>
        <begin position="16"/>
        <end position="25"/>
    </location>
</feature>
<dbReference type="InterPro" id="IPR017441">
    <property type="entry name" value="Protein_kinase_ATP_BS"/>
</dbReference>
<dbReference type="InterPro" id="IPR000961">
    <property type="entry name" value="AGC-kinase_C"/>
</dbReference>
<dbReference type="InterPro" id="IPR011009">
    <property type="entry name" value="Kinase-like_dom_sf"/>
</dbReference>
<dbReference type="SUPFAM" id="SSF46585">
    <property type="entry name" value="HR1 repeat"/>
    <property type="match status" value="1"/>
</dbReference>
<keyword evidence="9" id="KW-0863">Zinc-finger</keyword>
<dbReference type="SMART" id="SM00220">
    <property type="entry name" value="S_TKc"/>
    <property type="match status" value="1"/>
</dbReference>
<dbReference type="PROSITE" id="PS00479">
    <property type="entry name" value="ZF_DAG_PE_1"/>
    <property type="match status" value="1"/>
</dbReference>
<evidence type="ECO:0000256" key="9">
    <source>
        <dbReference type="ARBA" id="ARBA00022771"/>
    </source>
</evidence>
<feature type="compositionally biased region" description="Low complexity" evidence="16">
    <location>
        <begin position="335"/>
        <end position="352"/>
    </location>
</feature>
<evidence type="ECO:0000256" key="15">
    <source>
        <dbReference type="PROSITE-ProRule" id="PRU10141"/>
    </source>
</evidence>
<dbReference type="EC" id="2.7.11.13" evidence="2"/>
<dbReference type="SMART" id="SM00239">
    <property type="entry name" value="C2"/>
    <property type="match status" value="1"/>
</dbReference>
<feature type="domain" description="Protein kinase" evidence="18">
    <location>
        <begin position="666"/>
        <end position="925"/>
    </location>
</feature>
<dbReference type="FunFam" id="1.10.510.10:FF:000101">
    <property type="entry name" value="Protein kinase C"/>
    <property type="match status" value="1"/>
</dbReference>
<dbReference type="Pfam" id="PF00069">
    <property type="entry name" value="Pkinase"/>
    <property type="match status" value="1"/>
</dbReference>
<dbReference type="CDD" id="cd20823">
    <property type="entry name" value="C1_ScPKC1-like_rpt2"/>
    <property type="match status" value="1"/>
</dbReference>
<dbReference type="InterPro" id="IPR008271">
    <property type="entry name" value="Ser/Thr_kinase_AS"/>
</dbReference>
<dbReference type="InterPro" id="IPR000719">
    <property type="entry name" value="Prot_kinase_dom"/>
</dbReference>
<dbReference type="FunFam" id="3.30.200.20:FF:000103">
    <property type="entry name" value="Protein kinase C"/>
    <property type="match status" value="1"/>
</dbReference>
<evidence type="ECO:0000256" key="10">
    <source>
        <dbReference type="ARBA" id="ARBA00022777"/>
    </source>
</evidence>
<dbReference type="PROSITE" id="PS50004">
    <property type="entry name" value="C2"/>
    <property type="match status" value="1"/>
</dbReference>
<dbReference type="InterPro" id="IPR017892">
    <property type="entry name" value="Pkinase_C"/>
</dbReference>
<reference evidence="21 22" key="1">
    <citation type="submission" date="2016-07" db="EMBL/GenBank/DDBJ databases">
        <title>Pervasive Adenine N6-methylation of Active Genes in Fungi.</title>
        <authorList>
            <consortium name="DOE Joint Genome Institute"/>
            <person name="Mondo S.J."/>
            <person name="Dannebaum R.O."/>
            <person name="Kuo R.C."/>
            <person name="Labutti K."/>
            <person name="Haridas S."/>
            <person name="Kuo A."/>
            <person name="Salamov A."/>
            <person name="Ahrendt S.R."/>
            <person name="Lipzen A."/>
            <person name="Sullivan W."/>
            <person name="Andreopoulos W.B."/>
            <person name="Clum A."/>
            <person name="Lindquist E."/>
            <person name="Daum C."/>
            <person name="Ramamoorthy G.K."/>
            <person name="Gryganskyi A."/>
            <person name="Culley D."/>
            <person name="Magnuson J.K."/>
            <person name="James T.Y."/>
            <person name="O'Malley M.A."/>
            <person name="Stajich J.E."/>
            <person name="Spatafora J.W."/>
            <person name="Visel A."/>
            <person name="Grigoriev I.V."/>
        </authorList>
    </citation>
    <scope>NUCLEOTIDE SEQUENCE [LARGE SCALE GENOMIC DNA]</scope>
    <source>
        <strain evidence="21 22">NRRL 3301</strain>
    </source>
</reference>
<keyword evidence="6" id="KW-0479">Metal-binding</keyword>
<evidence type="ECO:0000313" key="21">
    <source>
        <dbReference type="EMBL" id="ORX63170.1"/>
    </source>
</evidence>
<dbReference type="OrthoDB" id="63267at2759"/>
<dbReference type="PROSITE" id="PS50011">
    <property type="entry name" value="PROTEIN_KINASE_DOM"/>
    <property type="match status" value="1"/>
</dbReference>
<dbReference type="Pfam" id="PF00130">
    <property type="entry name" value="C1_1"/>
    <property type="match status" value="2"/>
</dbReference>
<feature type="region of interest" description="Disordered" evidence="16">
    <location>
        <begin position="1"/>
        <end position="27"/>
    </location>
</feature>
<dbReference type="FunFam" id="3.30.60.20:FF:000034">
    <property type="entry name" value="Protein kinase C"/>
    <property type="match status" value="1"/>
</dbReference>
<feature type="region of interest" description="Disordered" evidence="16">
    <location>
        <begin position="552"/>
        <end position="658"/>
    </location>
</feature>
<dbReference type="GO" id="GO:0008270">
    <property type="term" value="F:zinc ion binding"/>
    <property type="evidence" value="ECO:0007669"/>
    <property type="project" value="UniProtKB-KW"/>
</dbReference>
<dbReference type="InterPro" id="IPR035892">
    <property type="entry name" value="C2_domain_sf"/>
</dbReference>
<dbReference type="GO" id="GO:0005524">
    <property type="term" value="F:ATP binding"/>
    <property type="evidence" value="ECO:0007669"/>
    <property type="project" value="UniProtKB-UniRule"/>
</dbReference>
<evidence type="ECO:0000313" key="22">
    <source>
        <dbReference type="Proteomes" id="UP000242146"/>
    </source>
</evidence>
<evidence type="ECO:0000259" key="19">
    <source>
        <dbReference type="PROSITE" id="PS50081"/>
    </source>
</evidence>
<dbReference type="InterPro" id="IPR000008">
    <property type="entry name" value="C2_dom"/>
</dbReference>
<dbReference type="EMBL" id="MCGT01000001">
    <property type="protein sequence ID" value="ORX63170.1"/>
    <property type="molecule type" value="Genomic_DNA"/>
</dbReference>
<evidence type="ECO:0000256" key="7">
    <source>
        <dbReference type="ARBA" id="ARBA00022737"/>
    </source>
</evidence>
<keyword evidence="3" id="KW-0723">Serine/threonine-protein kinase</keyword>
<keyword evidence="11" id="KW-0862">Zinc</keyword>
<evidence type="ECO:0000259" key="20">
    <source>
        <dbReference type="PROSITE" id="PS51285"/>
    </source>
</evidence>
<dbReference type="PROSITE" id="PS50081">
    <property type="entry name" value="ZF_DAG_PE_2"/>
    <property type="match status" value="2"/>
</dbReference>
<dbReference type="Pfam" id="PF00433">
    <property type="entry name" value="Pkinase_C"/>
    <property type="match status" value="1"/>
</dbReference>
<dbReference type="SMART" id="SM00109">
    <property type="entry name" value="C1"/>
    <property type="match status" value="2"/>
</dbReference>
<dbReference type="SUPFAM" id="SSF57889">
    <property type="entry name" value="Cysteine-rich domain"/>
    <property type="match status" value="2"/>
</dbReference>
<evidence type="ECO:0000256" key="16">
    <source>
        <dbReference type="SAM" id="MobiDB-lite"/>
    </source>
</evidence>
<dbReference type="Gene3D" id="3.30.60.20">
    <property type="match status" value="2"/>
</dbReference>
<keyword evidence="7" id="KW-0677">Repeat</keyword>
<evidence type="ECO:0000256" key="3">
    <source>
        <dbReference type="ARBA" id="ARBA00022527"/>
    </source>
</evidence>
<feature type="compositionally biased region" description="Polar residues" evidence="16">
    <location>
        <begin position="557"/>
        <end position="573"/>
    </location>
</feature>
<comment type="caution">
    <text evidence="21">The sequence shown here is derived from an EMBL/GenBank/DDBJ whole genome shotgun (WGS) entry which is preliminary data.</text>
</comment>
<dbReference type="PROSITE" id="PS00108">
    <property type="entry name" value="PROTEIN_KINASE_ST"/>
    <property type="match status" value="1"/>
</dbReference>
<feature type="region of interest" description="Disordered" evidence="16">
    <location>
        <begin position="312"/>
        <end position="361"/>
    </location>
</feature>
<evidence type="ECO:0000256" key="4">
    <source>
        <dbReference type="ARBA" id="ARBA00022553"/>
    </source>
</evidence>
<protein>
    <recommendedName>
        <fullName evidence="2">protein kinase C</fullName>
        <ecNumber evidence="2">2.7.11.13</ecNumber>
    </recommendedName>
</protein>
<keyword evidence="12 15" id="KW-0067">ATP-binding</keyword>
<feature type="compositionally biased region" description="Low complexity" evidence="16">
    <location>
        <begin position="574"/>
        <end position="593"/>
    </location>
</feature>
<name>A0A1X2GYK1_9FUNG</name>
<evidence type="ECO:0000256" key="5">
    <source>
        <dbReference type="ARBA" id="ARBA00022679"/>
    </source>
</evidence>
<proteinExistence type="inferred from homology"/>
<gene>
    <name evidence="21" type="ORF">DM01DRAFT_317473</name>
</gene>
<dbReference type="GO" id="GO:0004697">
    <property type="term" value="F:diacylglycerol-dependent serine/threonine kinase activity"/>
    <property type="evidence" value="ECO:0007669"/>
    <property type="project" value="UniProtKB-EC"/>
</dbReference>